<sequence>MMNNLVLEVLLANLHVTQPPRVKEICLGIMGNLACHESLVNAISLQNGLIATVVDQLFLDDSACLSETFRFLATVLRGSASVSWAEALLPDEVLSRILWIVGNTLNSTLLEKSIDFLSTVIDNEDVTAILLQPLIKVGLVNHAISLLASEIEKVSDESKLDRSASLDLILDFIEELSAIDSCSEVMSSSDQLIQVLHRIVKLPDKFEITSYCASAVIILANLSADGKHIVLMLSHDLPFLEDLFDILPLVSDDNQARNAHWCILARLLTKAQGADINSSSVENFVSLLLSRFTLIKDDLESHRVDKQEDLSAEDAYLKHGVSTTLNAISCVMDRWIAEKSSLGEEDASLTENTIDNARKLVSYCQNFEL</sequence>
<dbReference type="AlphaFoldDB" id="A0A0A9E1K4"/>
<proteinExistence type="inferred from homology"/>
<comment type="subcellular location">
    <subcellularLocation>
        <location evidence="1">Nucleus</location>
    </subcellularLocation>
</comment>
<dbReference type="InterPro" id="IPR052464">
    <property type="entry name" value="Synovial_Prolif_Regulator"/>
</dbReference>
<dbReference type="EMBL" id="GBRH01203979">
    <property type="protein sequence ID" value="JAD93916.1"/>
    <property type="molecule type" value="Transcribed_RNA"/>
</dbReference>
<dbReference type="InterPro" id="IPR011989">
    <property type="entry name" value="ARM-like"/>
</dbReference>
<reference evidence="4" key="2">
    <citation type="journal article" date="2015" name="Data Brief">
        <title>Shoot transcriptome of the giant reed, Arundo donax.</title>
        <authorList>
            <person name="Barrero R.A."/>
            <person name="Guerrero F.D."/>
            <person name="Moolhuijzen P."/>
            <person name="Goolsby J.A."/>
            <person name="Tidwell J."/>
            <person name="Bellgard S.E."/>
            <person name="Bellgard M.I."/>
        </authorList>
    </citation>
    <scope>NUCLEOTIDE SEQUENCE</scope>
    <source>
        <tissue evidence="4">Shoot tissue taken approximately 20 cm above the soil surface</tissue>
    </source>
</reference>
<comment type="similarity">
    <text evidence="3">Belongs to the SAAL1 family.</text>
</comment>
<dbReference type="SUPFAM" id="SSF48371">
    <property type="entry name" value="ARM repeat"/>
    <property type="match status" value="1"/>
</dbReference>
<dbReference type="PANTHER" id="PTHR23424">
    <property type="entry name" value="SERUM AMYLOID A"/>
    <property type="match status" value="1"/>
</dbReference>
<protein>
    <submittedName>
        <fullName evidence="4">Uncharacterized protein</fullName>
    </submittedName>
</protein>
<evidence type="ECO:0000313" key="4">
    <source>
        <dbReference type="EMBL" id="JAD93916.1"/>
    </source>
</evidence>
<keyword evidence="2" id="KW-0539">Nucleus</keyword>
<evidence type="ECO:0000256" key="3">
    <source>
        <dbReference type="ARBA" id="ARBA00038401"/>
    </source>
</evidence>
<name>A0A0A9E1K4_ARUDO</name>
<organism evidence="4">
    <name type="scientific">Arundo donax</name>
    <name type="common">Giant reed</name>
    <name type="synonym">Donax arundinaceus</name>
    <dbReference type="NCBI Taxonomy" id="35708"/>
    <lineage>
        <taxon>Eukaryota</taxon>
        <taxon>Viridiplantae</taxon>
        <taxon>Streptophyta</taxon>
        <taxon>Embryophyta</taxon>
        <taxon>Tracheophyta</taxon>
        <taxon>Spermatophyta</taxon>
        <taxon>Magnoliopsida</taxon>
        <taxon>Liliopsida</taxon>
        <taxon>Poales</taxon>
        <taxon>Poaceae</taxon>
        <taxon>PACMAD clade</taxon>
        <taxon>Arundinoideae</taxon>
        <taxon>Arundineae</taxon>
        <taxon>Arundo</taxon>
    </lineage>
</organism>
<dbReference type="InterPro" id="IPR016024">
    <property type="entry name" value="ARM-type_fold"/>
</dbReference>
<dbReference type="PANTHER" id="PTHR23424:SF23">
    <property type="entry name" value="PROTEIN SAAL1"/>
    <property type="match status" value="1"/>
</dbReference>
<evidence type="ECO:0000256" key="2">
    <source>
        <dbReference type="ARBA" id="ARBA00023242"/>
    </source>
</evidence>
<reference evidence="4" key="1">
    <citation type="submission" date="2014-09" db="EMBL/GenBank/DDBJ databases">
        <authorList>
            <person name="Magalhaes I.L.F."/>
            <person name="Oliveira U."/>
            <person name="Santos F.R."/>
            <person name="Vidigal T.H.D.A."/>
            <person name="Brescovit A.D."/>
            <person name="Santos A.J."/>
        </authorList>
    </citation>
    <scope>NUCLEOTIDE SEQUENCE</scope>
    <source>
        <tissue evidence="4">Shoot tissue taken approximately 20 cm above the soil surface</tissue>
    </source>
</reference>
<dbReference type="GO" id="GO:0005634">
    <property type="term" value="C:nucleus"/>
    <property type="evidence" value="ECO:0007669"/>
    <property type="project" value="UniProtKB-SubCell"/>
</dbReference>
<evidence type="ECO:0000256" key="1">
    <source>
        <dbReference type="ARBA" id="ARBA00004123"/>
    </source>
</evidence>
<dbReference type="Gene3D" id="1.25.10.10">
    <property type="entry name" value="Leucine-rich Repeat Variant"/>
    <property type="match status" value="1"/>
</dbReference>
<accession>A0A0A9E1K4</accession>